<proteinExistence type="predicted"/>
<evidence type="ECO:0000313" key="1">
    <source>
        <dbReference type="EMBL" id="KAK1858372.1"/>
    </source>
</evidence>
<gene>
    <name evidence="1" type="ORF">I4F81_000978</name>
</gene>
<protein>
    <submittedName>
        <fullName evidence="1">Uncharacterized protein</fullName>
    </submittedName>
</protein>
<dbReference type="EMBL" id="CM020618">
    <property type="protein sequence ID" value="KAK1858372.1"/>
    <property type="molecule type" value="Genomic_DNA"/>
</dbReference>
<name>A0ACC3BLJ1_PYRYE</name>
<evidence type="ECO:0000313" key="2">
    <source>
        <dbReference type="Proteomes" id="UP000798662"/>
    </source>
</evidence>
<sequence>MAGRPRLPASPTTPLEMTAFVRALPAVTARPLAAADGRRCVAAGAPARAAACQRSRPHGLSMVAAGKGPARAKTDSSGRKPFVNDGYCSVPTERIRNLSIIAHIDHGKSTLADRLIQATDAVGDRDMKAQLLDNMDLERERGITIKLQAVRLNYLHPADGLVYAINLIDTPGHVDFSYEVSRSLMACEGALLVVDATQGVEAQTLANTYIAMENNLEIIPVINKIDMASAEPDRVVREVEEVVGIDCTNAVMASAKSGIGIEEILSHIVEFIPAPQERAAENLRALIFDSAYDPYRGVVVYFRVMDGVIKKGSKVRFMATGRDFEVDEIGVLSPRMVPVEQLSCGEVGYLIAGIKTVEDARVGDTITTVRSPAPEALPGYEEAKPMVFSGVFPSDASQFNALKDALQKLKLNDAALSFEAENSSAMGFGFRCGFLGLLHLDVVQERLEREYDLDIITTAPSVVYRVKPTKGDAFLVDNPADLPDPTRREYIEEPYVRLEMITPEEFVGPIMELSQSRRGEFVDMRFLVQGRTTLVYELPLAELVTDFFDCIKSRSKGYASMEYSLSGYRKNKLVKMDVCVNGELIEPLSCILHEDNAYDVGKDLTKKLKEIIPRAQFKIPIQAMIGARVVASSTISALRTDVLAKCYGGDISRKRKLLDKQKKGKKRLRQFGKVNMPQEAFMAIVSVDRSSPSSARN</sequence>
<organism evidence="1 2">
    <name type="scientific">Pyropia yezoensis</name>
    <name type="common">Susabi-nori</name>
    <name type="synonym">Porphyra yezoensis</name>
    <dbReference type="NCBI Taxonomy" id="2788"/>
    <lineage>
        <taxon>Eukaryota</taxon>
        <taxon>Rhodophyta</taxon>
        <taxon>Bangiophyceae</taxon>
        <taxon>Bangiales</taxon>
        <taxon>Bangiaceae</taxon>
        <taxon>Pyropia</taxon>
    </lineage>
</organism>
<dbReference type="Proteomes" id="UP000798662">
    <property type="component" value="Chromosome 1"/>
</dbReference>
<comment type="caution">
    <text evidence="1">The sequence shown here is derived from an EMBL/GenBank/DDBJ whole genome shotgun (WGS) entry which is preliminary data.</text>
</comment>
<reference evidence="1" key="1">
    <citation type="submission" date="2019-11" db="EMBL/GenBank/DDBJ databases">
        <title>Nori genome reveals adaptations in red seaweeds to the harsh intertidal environment.</title>
        <authorList>
            <person name="Wang D."/>
            <person name="Mao Y."/>
        </authorList>
    </citation>
    <scope>NUCLEOTIDE SEQUENCE</scope>
    <source>
        <tissue evidence="1">Gametophyte</tissue>
    </source>
</reference>
<accession>A0ACC3BLJ1</accession>
<keyword evidence="2" id="KW-1185">Reference proteome</keyword>